<dbReference type="OrthoDB" id="9152304at2"/>
<keyword evidence="3" id="KW-1185">Reference proteome</keyword>
<sequence>MFEKLEQYFRDRTIIDEPTLRHICSYFTLIKTKRNEILLKQGDICKYYYFVNEGCLRLFTTTDDGIETTRYFAFEGAFGTALPSLIEQTPAFEFVQTIEKSKILKVSRDNFFNLVDTVPQFAKVYRQILERGFITAQKRIYGFQGFDALAKVKWVMQYQPDFLVRVSNKMAASYPGITPSTLSRLKSQL</sequence>
<dbReference type="Pfam" id="PF00027">
    <property type="entry name" value="cNMP_binding"/>
    <property type="match status" value="1"/>
</dbReference>
<dbReference type="AlphaFoldDB" id="A0A2S7SS27"/>
<dbReference type="SUPFAM" id="SSF51206">
    <property type="entry name" value="cAMP-binding domain-like"/>
    <property type="match status" value="1"/>
</dbReference>
<dbReference type="InterPro" id="IPR014710">
    <property type="entry name" value="RmlC-like_jellyroll"/>
</dbReference>
<evidence type="ECO:0000313" key="2">
    <source>
        <dbReference type="EMBL" id="PQJ09719.1"/>
    </source>
</evidence>
<organism evidence="2 3">
    <name type="scientific">Flavipsychrobacter stenotrophus</name>
    <dbReference type="NCBI Taxonomy" id="2077091"/>
    <lineage>
        <taxon>Bacteria</taxon>
        <taxon>Pseudomonadati</taxon>
        <taxon>Bacteroidota</taxon>
        <taxon>Chitinophagia</taxon>
        <taxon>Chitinophagales</taxon>
        <taxon>Chitinophagaceae</taxon>
        <taxon>Flavipsychrobacter</taxon>
    </lineage>
</organism>
<name>A0A2S7SS27_9BACT</name>
<dbReference type="InterPro" id="IPR018490">
    <property type="entry name" value="cNMP-bd_dom_sf"/>
</dbReference>
<dbReference type="CDD" id="cd00038">
    <property type="entry name" value="CAP_ED"/>
    <property type="match status" value="1"/>
</dbReference>
<dbReference type="Proteomes" id="UP000239872">
    <property type="component" value="Unassembled WGS sequence"/>
</dbReference>
<accession>A0A2S7SS27</accession>
<proteinExistence type="predicted"/>
<reference evidence="2 3" key="1">
    <citation type="submission" date="2018-01" db="EMBL/GenBank/DDBJ databases">
        <title>A novel member of the phylum Bacteroidetes isolated from glacier ice.</title>
        <authorList>
            <person name="Liu Q."/>
            <person name="Xin Y.-H."/>
        </authorList>
    </citation>
    <scope>NUCLEOTIDE SEQUENCE [LARGE SCALE GENOMIC DNA]</scope>
    <source>
        <strain evidence="2 3">RB1R16</strain>
    </source>
</reference>
<evidence type="ECO:0000259" key="1">
    <source>
        <dbReference type="PROSITE" id="PS50042"/>
    </source>
</evidence>
<dbReference type="SMART" id="SM00100">
    <property type="entry name" value="cNMP"/>
    <property type="match status" value="1"/>
</dbReference>
<dbReference type="Gene3D" id="2.60.120.10">
    <property type="entry name" value="Jelly Rolls"/>
    <property type="match status" value="1"/>
</dbReference>
<dbReference type="EMBL" id="PPSL01000005">
    <property type="protein sequence ID" value="PQJ09719.1"/>
    <property type="molecule type" value="Genomic_DNA"/>
</dbReference>
<dbReference type="InterPro" id="IPR000595">
    <property type="entry name" value="cNMP-bd_dom"/>
</dbReference>
<dbReference type="RefSeq" id="WP_105040491.1">
    <property type="nucleotide sequence ID" value="NZ_PPSL01000005.1"/>
</dbReference>
<gene>
    <name evidence="2" type="ORF">CJD36_017470</name>
</gene>
<comment type="caution">
    <text evidence="2">The sequence shown here is derived from an EMBL/GenBank/DDBJ whole genome shotgun (WGS) entry which is preliminary data.</text>
</comment>
<dbReference type="PROSITE" id="PS50042">
    <property type="entry name" value="CNMP_BINDING_3"/>
    <property type="match status" value="1"/>
</dbReference>
<evidence type="ECO:0000313" key="3">
    <source>
        <dbReference type="Proteomes" id="UP000239872"/>
    </source>
</evidence>
<protein>
    <submittedName>
        <fullName evidence="2">Crp/Fnr family transcriptional regulator</fullName>
    </submittedName>
</protein>
<feature type="domain" description="Cyclic nucleotide-binding" evidence="1">
    <location>
        <begin position="1"/>
        <end position="115"/>
    </location>
</feature>